<dbReference type="GO" id="GO:0015271">
    <property type="term" value="F:outward rectifier potassium channel activity"/>
    <property type="evidence" value="ECO:0007669"/>
    <property type="project" value="TreeGrafter"/>
</dbReference>
<name>A0A226EWA6_FOLCA</name>
<feature type="domain" description="Potassium channel" evidence="11">
    <location>
        <begin position="218"/>
        <end position="279"/>
    </location>
</feature>
<dbReference type="EMBL" id="LNIX01000001">
    <property type="protein sequence ID" value="OXA61447.1"/>
    <property type="molecule type" value="Genomic_DNA"/>
</dbReference>
<dbReference type="OrthoDB" id="297496at2759"/>
<evidence type="ECO:0000256" key="2">
    <source>
        <dbReference type="ARBA" id="ARBA00022448"/>
    </source>
</evidence>
<evidence type="ECO:0000256" key="9">
    <source>
        <dbReference type="SAM" id="MobiDB-lite"/>
    </source>
</evidence>
<dbReference type="SUPFAM" id="SSF81324">
    <property type="entry name" value="Voltage-gated potassium channels"/>
    <property type="match status" value="2"/>
</dbReference>
<evidence type="ECO:0000256" key="7">
    <source>
        <dbReference type="ARBA" id="ARBA00023303"/>
    </source>
</evidence>
<comment type="subcellular location">
    <subcellularLocation>
        <location evidence="1">Membrane</location>
        <topology evidence="1">Multi-pass membrane protein</topology>
    </subcellularLocation>
</comment>
<dbReference type="PRINTS" id="PR01333">
    <property type="entry name" value="2POREKCHANEL"/>
</dbReference>
<reference evidence="12 13" key="1">
    <citation type="submission" date="2015-12" db="EMBL/GenBank/DDBJ databases">
        <title>The genome of Folsomia candida.</title>
        <authorList>
            <person name="Faddeeva A."/>
            <person name="Derks M.F."/>
            <person name="Anvar Y."/>
            <person name="Smit S."/>
            <person name="Van Straalen N."/>
            <person name="Roelofs D."/>
        </authorList>
    </citation>
    <scope>NUCLEOTIDE SEQUENCE [LARGE SCALE GENOMIC DNA]</scope>
    <source>
        <strain evidence="12 13">VU population</strain>
        <tissue evidence="12">Whole body</tissue>
    </source>
</reference>
<keyword evidence="7 8" id="KW-0407">Ion channel</keyword>
<comment type="similarity">
    <text evidence="8">Belongs to the two pore domain potassium channel (TC 1.A.1.8) family.</text>
</comment>
<dbReference type="PANTHER" id="PTHR11003">
    <property type="entry name" value="POTASSIUM CHANNEL, SUBFAMILY K"/>
    <property type="match status" value="1"/>
</dbReference>
<sequence>MDKSGGAGTQYCSDEGGEFSLPDGVDLVGVGDNGRNKAAYYQQSGPAGSSSTSRRRPHSPHHHPHSNSSSRGGHHHQPPSWKTALKLVIVNMFVCSLVLGYALVGSFVFLALENNPRGGVGSSVLASTSGGGVNSGGAGGGGSLIKRNLTTAIMNSLQNEAIQQLKSDTVRNIWDITLSMNILYPDNWTKMTNEEVGNFQRFLLDKVITAVENATGQETYVYPWTFPRAFLFALTTLTTIGYGGIGPKTSSGKVATMVYAVFGIPIMLWYLSNVGSLLAKIVRFFCLKVCGCCFCRDVSSPSSSSSSSASTRKVDPYYNMKPIVDTSEMHHHHHNHTSDDATNSSRHHHTHSQHRISICFIFTLCILVLLGYVCLGAWVVTRWEKWRFLDSFYFCFLTLTTISFGDSRSQRTGRLDSFTATTEWFCSFYILFGMALTSMFFNILHEEISQRFKQWKQHSPSSGDKRIPVENSYSVHFMNFSGPNQTGRNFTEETLLSNSSEVHRGLANPDSPKGGGGGGGGVGYDDDTGGDNNAFMSHGMVPREIYGPPHTQGNVFPR</sequence>
<gene>
    <name evidence="12" type="ORF">Fcan01_03834</name>
</gene>
<keyword evidence="2 8" id="KW-0813">Transport</keyword>
<dbReference type="AlphaFoldDB" id="A0A226EWA6"/>
<evidence type="ECO:0000313" key="12">
    <source>
        <dbReference type="EMBL" id="OXA61447.1"/>
    </source>
</evidence>
<keyword evidence="13" id="KW-1185">Reference proteome</keyword>
<dbReference type="GO" id="GO:0005886">
    <property type="term" value="C:plasma membrane"/>
    <property type="evidence" value="ECO:0007669"/>
    <property type="project" value="TreeGrafter"/>
</dbReference>
<dbReference type="GO" id="GO:0030322">
    <property type="term" value="P:stabilization of membrane potential"/>
    <property type="evidence" value="ECO:0007669"/>
    <property type="project" value="TreeGrafter"/>
</dbReference>
<feature type="transmembrane region" description="Helical" evidence="10">
    <location>
        <begin position="386"/>
        <end position="404"/>
    </location>
</feature>
<evidence type="ECO:0000256" key="10">
    <source>
        <dbReference type="SAM" id="Phobius"/>
    </source>
</evidence>
<feature type="transmembrane region" description="Helical" evidence="10">
    <location>
        <begin position="356"/>
        <end position="380"/>
    </location>
</feature>
<feature type="compositionally biased region" description="Basic residues" evidence="9">
    <location>
        <begin position="53"/>
        <end position="65"/>
    </location>
</feature>
<feature type="transmembrane region" description="Helical" evidence="10">
    <location>
        <begin position="424"/>
        <end position="444"/>
    </location>
</feature>
<feature type="transmembrane region" description="Helical" evidence="10">
    <location>
        <begin position="257"/>
        <end position="279"/>
    </location>
</feature>
<evidence type="ECO:0000256" key="5">
    <source>
        <dbReference type="ARBA" id="ARBA00023065"/>
    </source>
</evidence>
<feature type="transmembrane region" description="Helical" evidence="10">
    <location>
        <begin position="88"/>
        <end position="112"/>
    </location>
</feature>
<dbReference type="InterPro" id="IPR013099">
    <property type="entry name" value="K_chnl_dom"/>
</dbReference>
<dbReference type="GO" id="GO:0022841">
    <property type="term" value="F:potassium ion leak channel activity"/>
    <property type="evidence" value="ECO:0007669"/>
    <property type="project" value="TreeGrafter"/>
</dbReference>
<dbReference type="Proteomes" id="UP000198287">
    <property type="component" value="Unassembled WGS sequence"/>
</dbReference>
<dbReference type="Gene3D" id="1.10.287.70">
    <property type="match status" value="1"/>
</dbReference>
<evidence type="ECO:0000256" key="4">
    <source>
        <dbReference type="ARBA" id="ARBA00022989"/>
    </source>
</evidence>
<evidence type="ECO:0000313" key="13">
    <source>
        <dbReference type="Proteomes" id="UP000198287"/>
    </source>
</evidence>
<feature type="transmembrane region" description="Helical" evidence="10">
    <location>
        <begin position="229"/>
        <end position="245"/>
    </location>
</feature>
<organism evidence="12 13">
    <name type="scientific">Folsomia candida</name>
    <name type="common">Springtail</name>
    <dbReference type="NCBI Taxonomy" id="158441"/>
    <lineage>
        <taxon>Eukaryota</taxon>
        <taxon>Metazoa</taxon>
        <taxon>Ecdysozoa</taxon>
        <taxon>Arthropoda</taxon>
        <taxon>Hexapoda</taxon>
        <taxon>Collembola</taxon>
        <taxon>Entomobryomorpha</taxon>
        <taxon>Isotomoidea</taxon>
        <taxon>Isotomidae</taxon>
        <taxon>Proisotominae</taxon>
        <taxon>Folsomia</taxon>
    </lineage>
</organism>
<evidence type="ECO:0000259" key="11">
    <source>
        <dbReference type="Pfam" id="PF07885"/>
    </source>
</evidence>
<evidence type="ECO:0000256" key="1">
    <source>
        <dbReference type="ARBA" id="ARBA00004141"/>
    </source>
</evidence>
<feature type="compositionally biased region" description="Gly residues" evidence="9">
    <location>
        <begin position="513"/>
        <end position="523"/>
    </location>
</feature>
<feature type="domain" description="Potassium channel" evidence="11">
    <location>
        <begin position="368"/>
        <end position="447"/>
    </location>
</feature>
<keyword evidence="6 10" id="KW-0472">Membrane</keyword>
<evidence type="ECO:0000256" key="8">
    <source>
        <dbReference type="RuleBase" id="RU003857"/>
    </source>
</evidence>
<dbReference type="Pfam" id="PF07885">
    <property type="entry name" value="Ion_trans_2"/>
    <property type="match status" value="2"/>
</dbReference>
<feature type="region of interest" description="Disordered" evidence="9">
    <location>
        <begin position="1"/>
        <end position="78"/>
    </location>
</feature>
<keyword evidence="3 8" id="KW-0812">Transmembrane</keyword>
<feature type="region of interest" description="Disordered" evidence="9">
    <location>
        <begin position="498"/>
        <end position="558"/>
    </location>
</feature>
<comment type="caution">
    <text evidence="12">The sequence shown here is derived from an EMBL/GenBank/DDBJ whole genome shotgun (WGS) entry which is preliminary data.</text>
</comment>
<dbReference type="InterPro" id="IPR003280">
    <property type="entry name" value="2pore_dom_K_chnl"/>
</dbReference>
<evidence type="ECO:0000256" key="6">
    <source>
        <dbReference type="ARBA" id="ARBA00023136"/>
    </source>
</evidence>
<evidence type="ECO:0000256" key="3">
    <source>
        <dbReference type="ARBA" id="ARBA00022692"/>
    </source>
</evidence>
<keyword evidence="4 10" id="KW-1133">Transmembrane helix</keyword>
<keyword evidence="5 8" id="KW-0406">Ion transport</keyword>
<accession>A0A226EWA6</accession>
<protein>
    <submittedName>
        <fullName evidence="12">Potassium channel subfamily K member 9</fullName>
    </submittedName>
</protein>
<proteinExistence type="inferred from homology"/>
<dbReference type="STRING" id="158441.A0A226EWA6"/>
<dbReference type="PANTHER" id="PTHR11003:SF257">
    <property type="entry name" value="POTASSIUM CHANNEL DOMAIN-CONTAINING PROTEIN"/>
    <property type="match status" value="1"/>
</dbReference>